<comment type="caution">
    <text evidence="1">The sequence shown here is derived from an EMBL/GenBank/DDBJ whole genome shotgun (WGS) entry which is preliminary data.</text>
</comment>
<name>A0A6A4BAQ3_9STRA</name>
<evidence type="ECO:0000313" key="1">
    <source>
        <dbReference type="EMBL" id="KAE9269393.1"/>
    </source>
</evidence>
<reference evidence="1 2" key="1">
    <citation type="submission" date="2018-08" db="EMBL/GenBank/DDBJ databases">
        <title>Genomic investigation of the strawberry pathogen Phytophthora fragariae indicates pathogenicity is determined by transcriptional variation in three key races.</title>
        <authorList>
            <person name="Adams T.M."/>
            <person name="Armitage A.D."/>
            <person name="Sobczyk M.K."/>
            <person name="Bates H.J."/>
            <person name="Dunwell J.M."/>
            <person name="Nellist C.F."/>
            <person name="Harrison R.J."/>
        </authorList>
    </citation>
    <scope>NUCLEOTIDE SEQUENCE [LARGE SCALE GENOMIC DNA]</scope>
    <source>
        <strain evidence="1 2">SCRP333</strain>
    </source>
</reference>
<evidence type="ECO:0000313" key="2">
    <source>
        <dbReference type="Proteomes" id="UP000434957"/>
    </source>
</evidence>
<protein>
    <submittedName>
        <fullName evidence="1">Uncharacterized protein</fullName>
    </submittedName>
</protein>
<accession>A0A6A4BAQ3</accession>
<dbReference type="AlphaFoldDB" id="A0A6A4BAQ3"/>
<gene>
    <name evidence="1" type="ORF">PR003_g31159</name>
</gene>
<sequence>MLYLSILQIAQVKFVAGIWKSSMNDLDVFKLLHLINRVDCMSAGNKIHDHHAVNLKLLPVLICLSSCGSDLLYA</sequence>
<organism evidence="1 2">
    <name type="scientific">Phytophthora rubi</name>
    <dbReference type="NCBI Taxonomy" id="129364"/>
    <lineage>
        <taxon>Eukaryota</taxon>
        <taxon>Sar</taxon>
        <taxon>Stramenopiles</taxon>
        <taxon>Oomycota</taxon>
        <taxon>Peronosporomycetes</taxon>
        <taxon>Peronosporales</taxon>
        <taxon>Peronosporaceae</taxon>
        <taxon>Phytophthora</taxon>
    </lineage>
</organism>
<dbReference type="Proteomes" id="UP000434957">
    <property type="component" value="Unassembled WGS sequence"/>
</dbReference>
<dbReference type="EMBL" id="QXFT01006316">
    <property type="protein sequence ID" value="KAE9269393.1"/>
    <property type="molecule type" value="Genomic_DNA"/>
</dbReference>
<proteinExistence type="predicted"/>
<keyword evidence="2" id="KW-1185">Reference proteome</keyword>